<dbReference type="Pfam" id="PF04859">
    <property type="entry name" value="DUF641"/>
    <property type="match status" value="1"/>
</dbReference>
<dbReference type="PANTHER" id="PTHR31161">
    <property type="entry name" value="PROTEIN GRAVITROPIC IN THE LIGHT 1"/>
    <property type="match status" value="1"/>
</dbReference>
<evidence type="ECO:0000256" key="1">
    <source>
        <dbReference type="SAM" id="Coils"/>
    </source>
</evidence>
<evidence type="ECO:0000259" key="2">
    <source>
        <dbReference type="PROSITE" id="PS50011"/>
    </source>
</evidence>
<dbReference type="InterPro" id="IPR001245">
    <property type="entry name" value="Ser-Thr/Tyr_kinase_cat_dom"/>
</dbReference>
<reference evidence="3 4" key="1">
    <citation type="submission" date="2021-05" db="EMBL/GenBank/DDBJ databases">
        <title>Genome Assembly of Synthetic Allotetraploid Brassica napus Reveals Homoeologous Exchanges between Subgenomes.</title>
        <authorList>
            <person name="Davis J.T."/>
        </authorList>
    </citation>
    <scope>NUCLEOTIDE SEQUENCE [LARGE SCALE GENOMIC DNA]</scope>
    <source>
        <strain evidence="4">cv. Da-Ae</strain>
        <tissue evidence="3">Seedling</tissue>
    </source>
</reference>
<dbReference type="InterPro" id="IPR040225">
    <property type="entry name" value="GIL1-like"/>
</dbReference>
<dbReference type="PROSITE" id="PS50011">
    <property type="entry name" value="PROTEIN_KINASE_DOM"/>
    <property type="match status" value="1"/>
</dbReference>
<dbReference type="InterPro" id="IPR006943">
    <property type="entry name" value="DUF641_pln"/>
</dbReference>
<evidence type="ECO:0000313" key="3">
    <source>
        <dbReference type="EMBL" id="KAH0884464.1"/>
    </source>
</evidence>
<feature type="domain" description="Protein kinase" evidence="2">
    <location>
        <begin position="545"/>
        <end position="637"/>
    </location>
</feature>
<dbReference type="InterPro" id="IPR000719">
    <property type="entry name" value="Prot_kinase_dom"/>
</dbReference>
<accession>A0ABQ7ZW35</accession>
<evidence type="ECO:0000313" key="4">
    <source>
        <dbReference type="Proteomes" id="UP000824890"/>
    </source>
</evidence>
<keyword evidence="1" id="KW-0175">Coiled coil</keyword>
<dbReference type="Proteomes" id="UP000824890">
    <property type="component" value="Unassembled WGS sequence"/>
</dbReference>
<feature type="coiled-coil region" evidence="1">
    <location>
        <begin position="64"/>
        <end position="98"/>
    </location>
</feature>
<organism evidence="3 4">
    <name type="scientific">Brassica napus</name>
    <name type="common">Rape</name>
    <dbReference type="NCBI Taxonomy" id="3708"/>
    <lineage>
        <taxon>Eukaryota</taxon>
        <taxon>Viridiplantae</taxon>
        <taxon>Streptophyta</taxon>
        <taxon>Embryophyta</taxon>
        <taxon>Tracheophyta</taxon>
        <taxon>Spermatophyta</taxon>
        <taxon>Magnoliopsida</taxon>
        <taxon>eudicotyledons</taxon>
        <taxon>Gunneridae</taxon>
        <taxon>Pentapetalae</taxon>
        <taxon>rosids</taxon>
        <taxon>malvids</taxon>
        <taxon>Brassicales</taxon>
        <taxon>Brassicaceae</taxon>
        <taxon>Brassiceae</taxon>
        <taxon>Brassica</taxon>
    </lineage>
</organism>
<sequence length="637" mass="72532">MEVGLTLTVFYIPGFITHQEQTQLLNHAVMSNDIAIACAVEGEIREAHLAKALDIITISNKGRARRTHASIADLENEKQSHEKKLEQFLRKASEERAAWWSREHEKETSIGAQNQALNSYVPFTCVDDTVNVNWTHELLLHNSPPCSRTVKTKTFELFTEEDDEDFITPPPVNDSKTKTLVKPTNTQMESSLISSVSSFEASYLQLQSAHSPFVEETVKAADRALVSNLQKLSDLKQFYRTHRQSLDLETDWENQSKLRALGTVSNRLQAEMDGKDSRVLSLRKTLSEAQKSNSKLSKRLSENSSDVVLSVRVYESMLRDVMKADGESWVAASYVHPEVDYAEKGHYRYALLSYVCLGMFRGFEESESSSLRELMQHVSSDPMELLERDKDCAFSRFCDDKYHELIYPNMESSIFSNMDQREAVLSSWRSLSTFYESFLAMASSVWTLQKLALSFDPVVEIFQVESVVDFSIVFMEDVLRRKQDKKLTVNLTRGKVVGFTVIQSQTKPLLKFHQVKLFQWTSQQDPSKQTQCFTYRELATATNNFRLESMTGHGGFGSVFKGKLEFPPGQFKNVAVKMLDTTGHQGDKEFLVEVLMLSLLRHEHLVTLFGYCAEGEESSFKLIAKRGKLDNLNPRNA</sequence>
<keyword evidence="4" id="KW-1185">Reference proteome</keyword>
<name>A0ABQ7ZW35_BRANA</name>
<dbReference type="Pfam" id="PF07714">
    <property type="entry name" value="PK_Tyr_Ser-Thr"/>
    <property type="match status" value="1"/>
</dbReference>
<comment type="caution">
    <text evidence="3">The sequence shown here is derived from an EMBL/GenBank/DDBJ whole genome shotgun (WGS) entry which is preliminary data.</text>
</comment>
<dbReference type="Gene3D" id="3.30.200.20">
    <property type="entry name" value="Phosphorylase Kinase, domain 1"/>
    <property type="match status" value="1"/>
</dbReference>
<proteinExistence type="predicted"/>
<dbReference type="SUPFAM" id="SSF56112">
    <property type="entry name" value="Protein kinase-like (PK-like)"/>
    <property type="match status" value="1"/>
</dbReference>
<gene>
    <name evidence="3" type="ORF">HID58_060560</name>
</gene>
<dbReference type="EMBL" id="JAGKQM010000014">
    <property type="protein sequence ID" value="KAH0884464.1"/>
    <property type="molecule type" value="Genomic_DNA"/>
</dbReference>
<dbReference type="InterPro" id="IPR011009">
    <property type="entry name" value="Kinase-like_dom_sf"/>
</dbReference>
<protein>
    <recommendedName>
        <fullName evidence="2">Protein kinase domain-containing protein</fullName>
    </recommendedName>
</protein>